<dbReference type="Proteomes" id="UP000001064">
    <property type="component" value="Unassembled WGS sequence"/>
</dbReference>
<reference evidence="3" key="1">
    <citation type="journal article" date="2011" name="Genome Biol.">
        <title>Comparative genomics of the social amoebae Dictyostelium discoideum and Dictyostelium purpureum.</title>
        <authorList>
            <consortium name="US DOE Joint Genome Institute (JGI-PGF)"/>
            <person name="Sucgang R."/>
            <person name="Kuo A."/>
            <person name="Tian X."/>
            <person name="Salerno W."/>
            <person name="Parikh A."/>
            <person name="Feasley C.L."/>
            <person name="Dalin E."/>
            <person name="Tu H."/>
            <person name="Huang E."/>
            <person name="Barry K."/>
            <person name="Lindquist E."/>
            <person name="Shapiro H."/>
            <person name="Bruce D."/>
            <person name="Schmutz J."/>
            <person name="Salamov A."/>
            <person name="Fey P."/>
            <person name="Gaudet P."/>
            <person name="Anjard C."/>
            <person name="Babu M.M."/>
            <person name="Basu S."/>
            <person name="Bushmanova Y."/>
            <person name="van der Wel H."/>
            <person name="Katoh-Kurasawa M."/>
            <person name="Dinh C."/>
            <person name="Coutinho P.M."/>
            <person name="Saito T."/>
            <person name="Elias M."/>
            <person name="Schaap P."/>
            <person name="Kay R.R."/>
            <person name="Henrissat B."/>
            <person name="Eichinger L."/>
            <person name="Rivero F."/>
            <person name="Putnam N.H."/>
            <person name="West C.M."/>
            <person name="Loomis W.F."/>
            <person name="Chisholm R.L."/>
            <person name="Shaulsky G."/>
            <person name="Strassmann J.E."/>
            <person name="Queller D.C."/>
            <person name="Kuspa A."/>
            <person name="Grigoriev I.V."/>
        </authorList>
    </citation>
    <scope>NUCLEOTIDE SEQUENCE [LARGE SCALE GENOMIC DNA]</scope>
    <source>
        <strain evidence="3">QSDP1</strain>
    </source>
</reference>
<dbReference type="VEuPathDB" id="AmoebaDB:DICPUDRAFT_81671"/>
<sequence length="141" mass="16145">MKIPCFNKCKVFKNSNFEELSSCNNNNSNSNNKNKIRNKNNFSSNRRNNNNFKLIIRDNKLDITEIDDDNSGSNNDKTRNRYDSGTNFFGSTQNTEYNSNYNNNNSINLSNKINLSNEFLEGNLLNSSSNYNGLKLGKNAF</sequence>
<protein>
    <submittedName>
        <fullName evidence="2">Uncharacterized protein</fullName>
    </submittedName>
</protein>
<dbReference type="GeneID" id="10508825"/>
<accession>F0ZU79</accession>
<organism evidence="2 3">
    <name type="scientific">Dictyostelium purpureum</name>
    <name type="common">Slime mold</name>
    <dbReference type="NCBI Taxonomy" id="5786"/>
    <lineage>
        <taxon>Eukaryota</taxon>
        <taxon>Amoebozoa</taxon>
        <taxon>Evosea</taxon>
        <taxon>Eumycetozoa</taxon>
        <taxon>Dictyostelia</taxon>
        <taxon>Dictyosteliales</taxon>
        <taxon>Dictyosteliaceae</taxon>
        <taxon>Dictyostelium</taxon>
    </lineage>
</organism>
<dbReference type="EMBL" id="GL871190">
    <property type="protein sequence ID" value="EGC32492.1"/>
    <property type="molecule type" value="Genomic_DNA"/>
</dbReference>
<evidence type="ECO:0000313" key="2">
    <source>
        <dbReference type="EMBL" id="EGC32492.1"/>
    </source>
</evidence>
<gene>
    <name evidence="2" type="ORF">DICPUDRAFT_81671</name>
</gene>
<dbReference type="AlphaFoldDB" id="F0ZU79"/>
<keyword evidence="3" id="KW-1185">Reference proteome</keyword>
<evidence type="ECO:0000256" key="1">
    <source>
        <dbReference type="SAM" id="MobiDB-lite"/>
    </source>
</evidence>
<dbReference type="RefSeq" id="XP_003290985.1">
    <property type="nucleotide sequence ID" value="XM_003290937.1"/>
</dbReference>
<dbReference type="KEGG" id="dpp:DICPUDRAFT_81671"/>
<dbReference type="InParanoid" id="F0ZU79"/>
<proteinExistence type="predicted"/>
<name>F0ZU79_DICPU</name>
<evidence type="ECO:0000313" key="3">
    <source>
        <dbReference type="Proteomes" id="UP000001064"/>
    </source>
</evidence>
<feature type="region of interest" description="Disordered" evidence="1">
    <location>
        <begin position="22"/>
        <end position="48"/>
    </location>
</feature>